<keyword evidence="4 6" id="KW-1133">Transmembrane helix</keyword>
<evidence type="ECO:0000259" key="7">
    <source>
        <dbReference type="Pfam" id="PF00482"/>
    </source>
</evidence>
<dbReference type="AlphaFoldDB" id="A0A5P6VN34"/>
<comment type="subcellular location">
    <subcellularLocation>
        <location evidence="1">Cell membrane</location>
        <topology evidence="1">Multi-pass membrane protein</topology>
    </subcellularLocation>
</comment>
<evidence type="ECO:0000256" key="3">
    <source>
        <dbReference type="ARBA" id="ARBA00022692"/>
    </source>
</evidence>
<feature type="transmembrane region" description="Helical" evidence="6">
    <location>
        <begin position="12"/>
        <end position="32"/>
    </location>
</feature>
<evidence type="ECO:0000313" key="9">
    <source>
        <dbReference type="Proteomes" id="UP000327030"/>
    </source>
</evidence>
<dbReference type="RefSeq" id="WP_151622570.1">
    <property type="nucleotide sequence ID" value="NZ_CP043028.1"/>
</dbReference>
<dbReference type="InterPro" id="IPR018076">
    <property type="entry name" value="T2SS_GspF_dom"/>
</dbReference>
<sequence length="408" mass="46096">MQKSHDLTKKQLVEIVLVTTGMGLGLLVYDFLNTNINFDGTIKRNDAGKGILTEDLKLEFLDQNQEMSVEVSDRSLTGRKLDEAFDKAISEIQETYLGQNEAADNVIYDLELKDSYVDGLISADWKFDTYGIISNEGKLREENIPEEGVIVTISGILYYEEERIHSFSVVVNQKGLDTLDGQMSAINRAVKAEDESTRQRKKLSLPKDVQGMTITWKKKMNYRGLQIILLGFATVAGLVLGKKKDAQKAATLLTEEKEQDYPMIVSQLSILMGAGMSFRKALERIVAKYLNGLKNGETRRAGYEEIVRTYRKMTDGHGEIQALEELGKTCECKEYRKLSMMLIQNLRKGSKELLDSLEKEEKYSFEMRKQRAVRAGEEASTKLLLPMTGMLFIVIVILVVPAVMQMNI</sequence>
<feature type="domain" description="Type II secretion system protein GspF" evidence="7">
    <location>
        <begin position="266"/>
        <end position="401"/>
    </location>
</feature>
<evidence type="ECO:0000256" key="1">
    <source>
        <dbReference type="ARBA" id="ARBA00004651"/>
    </source>
</evidence>
<reference evidence="9" key="1">
    <citation type="submission" date="2019-08" db="EMBL/GenBank/DDBJ databases">
        <title>Complete Genome Sequence of the Polysaccharide-Degrading Rumen Bacterium Pseudobutyrivibrio xylanivorans MA3014.</title>
        <authorList>
            <person name="Palevich N."/>
            <person name="Maclean P.H."/>
            <person name="Kelly W.J."/>
            <person name="Leahy S.C."/>
            <person name="Rakonjac J."/>
            <person name="Attwood G.T."/>
        </authorList>
    </citation>
    <scope>NUCLEOTIDE SEQUENCE [LARGE SCALE GENOMIC DNA]</scope>
    <source>
        <strain evidence="9">MA3014</strain>
    </source>
</reference>
<gene>
    <name evidence="8" type="ORF">FXF36_03905</name>
</gene>
<keyword evidence="2" id="KW-1003">Cell membrane</keyword>
<proteinExistence type="predicted"/>
<dbReference type="KEGG" id="pxv:FXF36_03905"/>
<evidence type="ECO:0000256" key="5">
    <source>
        <dbReference type="ARBA" id="ARBA00023136"/>
    </source>
</evidence>
<evidence type="ECO:0000256" key="6">
    <source>
        <dbReference type="SAM" id="Phobius"/>
    </source>
</evidence>
<evidence type="ECO:0000256" key="2">
    <source>
        <dbReference type="ARBA" id="ARBA00022475"/>
    </source>
</evidence>
<keyword evidence="3 6" id="KW-0812">Transmembrane</keyword>
<name>A0A5P6VN34_PSEXY</name>
<dbReference type="Pfam" id="PF00482">
    <property type="entry name" value="T2SSF"/>
    <property type="match status" value="1"/>
</dbReference>
<keyword evidence="5 6" id="KW-0472">Membrane</keyword>
<feature type="transmembrane region" description="Helical" evidence="6">
    <location>
        <begin position="383"/>
        <end position="404"/>
    </location>
</feature>
<accession>A0A5P6VN34</accession>
<protein>
    <submittedName>
        <fullName evidence="8">Type II secretion system F family protein</fullName>
    </submittedName>
</protein>
<organism evidence="8 9">
    <name type="scientific">Pseudobutyrivibrio xylanivorans</name>
    <dbReference type="NCBI Taxonomy" id="185007"/>
    <lineage>
        <taxon>Bacteria</taxon>
        <taxon>Bacillati</taxon>
        <taxon>Bacillota</taxon>
        <taxon>Clostridia</taxon>
        <taxon>Lachnospirales</taxon>
        <taxon>Lachnospiraceae</taxon>
        <taxon>Pseudobutyrivibrio</taxon>
    </lineage>
</organism>
<dbReference type="EMBL" id="CP043028">
    <property type="protein sequence ID" value="QFJ54073.1"/>
    <property type="molecule type" value="Genomic_DNA"/>
</dbReference>
<dbReference type="Proteomes" id="UP000327030">
    <property type="component" value="Chromosome 1"/>
</dbReference>
<evidence type="ECO:0000313" key="8">
    <source>
        <dbReference type="EMBL" id="QFJ54073.1"/>
    </source>
</evidence>
<dbReference type="GO" id="GO:0005886">
    <property type="term" value="C:plasma membrane"/>
    <property type="evidence" value="ECO:0007669"/>
    <property type="project" value="UniProtKB-SubCell"/>
</dbReference>
<evidence type="ECO:0000256" key="4">
    <source>
        <dbReference type="ARBA" id="ARBA00022989"/>
    </source>
</evidence>
<dbReference type="OrthoDB" id="9793966at2"/>
<feature type="transmembrane region" description="Helical" evidence="6">
    <location>
        <begin position="222"/>
        <end position="241"/>
    </location>
</feature>